<dbReference type="PANTHER" id="PTHR12697">
    <property type="entry name" value="PBS LYASE HEAT-LIKE PROTEIN"/>
    <property type="match status" value="1"/>
</dbReference>
<dbReference type="EMBL" id="FOAP01000007">
    <property type="protein sequence ID" value="SEL65555.1"/>
    <property type="molecule type" value="Genomic_DNA"/>
</dbReference>
<sequence>MSSALLVLLLLSADPRGGVGATACWMSCQRHVQDPALRASLCQACITQGRPEGWLVALGHVRPVPREPLRSALTDEQWRVRWAAVRLTAKTRGASEPRALADWVLAAQGEAELAACLTAVRISAEAGRPPAAFLQKAGERGAAAAERIRARQEALREALTLELYAEDATVREEALSHLAVFLGLTPAQVALDAIEGRPESADAAVASALKAATERGPSSVGRMLLDAAVPANQARVNRLVALYSQEIQVLQGELASSDPVKRRSAVSALRPYGPLAQRELEQALNDPDRLVRQSAARGMARAEGFSLFEAAGRRLRTSAPLGAQLPWLEAVAREKSCQPALLAVASSPSQSPALRGEALALLAECDMAPRQRLDAASPFLRDPEALVRAGALRALGTGGAGGPELTGILTAGMEDPAPEVVAAAIEVAALRRQVRWGDAIAKRLLEGTPLVRQAAASALEHLGRPHHVKALAECLRQDTVAAIRVSAAQALGVLGGPFAVSALSEAVQRDGDTHVQHVSREALRRLGFQR</sequence>
<keyword evidence="2" id="KW-1185">Reference proteome</keyword>
<dbReference type="Proteomes" id="UP000182719">
    <property type="component" value="Unassembled WGS sequence"/>
</dbReference>
<dbReference type="PANTHER" id="PTHR12697:SF5">
    <property type="entry name" value="DEOXYHYPUSINE HYDROXYLASE"/>
    <property type="match status" value="1"/>
</dbReference>
<evidence type="ECO:0000313" key="2">
    <source>
        <dbReference type="Proteomes" id="UP000182719"/>
    </source>
</evidence>
<dbReference type="AlphaFoldDB" id="A0A1H7RZA6"/>
<dbReference type="GO" id="GO:0016491">
    <property type="term" value="F:oxidoreductase activity"/>
    <property type="evidence" value="ECO:0007669"/>
    <property type="project" value="TreeGrafter"/>
</dbReference>
<proteinExistence type="predicted"/>
<dbReference type="SMART" id="SM00567">
    <property type="entry name" value="EZ_HEAT"/>
    <property type="match status" value="4"/>
</dbReference>
<dbReference type="RefSeq" id="WP_075007280.1">
    <property type="nucleotide sequence ID" value="NZ_FOAP01000007.1"/>
</dbReference>
<protein>
    <submittedName>
        <fullName evidence="1">HEAT repeat</fullName>
    </submittedName>
</protein>
<dbReference type="Pfam" id="PF13646">
    <property type="entry name" value="HEAT_2"/>
    <property type="match status" value="2"/>
</dbReference>
<dbReference type="Gene3D" id="1.25.10.10">
    <property type="entry name" value="Leucine-rich Repeat Variant"/>
    <property type="match status" value="2"/>
</dbReference>
<gene>
    <name evidence="1" type="ORF">SAMN05444354_107247</name>
</gene>
<dbReference type="InterPro" id="IPR004155">
    <property type="entry name" value="PBS_lyase_HEAT"/>
</dbReference>
<organism evidence="1 2">
    <name type="scientific">Stigmatella aurantiaca</name>
    <dbReference type="NCBI Taxonomy" id="41"/>
    <lineage>
        <taxon>Bacteria</taxon>
        <taxon>Pseudomonadati</taxon>
        <taxon>Myxococcota</taxon>
        <taxon>Myxococcia</taxon>
        <taxon>Myxococcales</taxon>
        <taxon>Cystobacterineae</taxon>
        <taxon>Archangiaceae</taxon>
        <taxon>Stigmatella</taxon>
    </lineage>
</organism>
<dbReference type="InterPro" id="IPR016024">
    <property type="entry name" value="ARM-type_fold"/>
</dbReference>
<dbReference type="InterPro" id="IPR011989">
    <property type="entry name" value="ARM-like"/>
</dbReference>
<evidence type="ECO:0000313" key="1">
    <source>
        <dbReference type="EMBL" id="SEL65555.1"/>
    </source>
</evidence>
<name>A0A1H7RZA6_STIAU</name>
<dbReference type="SUPFAM" id="SSF48371">
    <property type="entry name" value="ARM repeat"/>
    <property type="match status" value="1"/>
</dbReference>
<accession>A0A1H7RZA6</accession>
<reference evidence="2" key="1">
    <citation type="submission" date="2016-10" db="EMBL/GenBank/DDBJ databases">
        <authorList>
            <person name="Varghese N."/>
            <person name="Submissions S."/>
        </authorList>
    </citation>
    <scope>NUCLEOTIDE SEQUENCE [LARGE SCALE GENOMIC DNA]</scope>
    <source>
        <strain evidence="2">DSM 17044</strain>
    </source>
</reference>